<name>A0A6A4H666_9AGAR</name>
<dbReference type="EMBL" id="ML769568">
    <property type="protein sequence ID" value="KAE9393601.1"/>
    <property type="molecule type" value="Genomic_DNA"/>
</dbReference>
<proteinExistence type="predicted"/>
<sequence>QALLSPFRKIPDEILQRVFDDCCSMNHFVVVDNPRGAIRKIPALALSAVCSRWRRNGLAMPSIWSNISLLCVGKDIYSRGEEMDYDGILSTLNIFLNRGLQHPMTVIIELTDYYQHPLNPVLTLLIRHTHRWRSFTDRTRHDSE</sequence>
<accession>A0A6A4H666</accession>
<gene>
    <name evidence="1" type="ORF">BT96DRAFT_829041</name>
</gene>
<dbReference type="OrthoDB" id="2878249at2759"/>
<keyword evidence="2" id="KW-1185">Reference proteome</keyword>
<reference evidence="1" key="1">
    <citation type="journal article" date="2019" name="Environ. Microbiol.">
        <title>Fungal ecological strategies reflected in gene transcription - a case study of two litter decomposers.</title>
        <authorList>
            <person name="Barbi F."/>
            <person name="Kohler A."/>
            <person name="Barry K."/>
            <person name="Baskaran P."/>
            <person name="Daum C."/>
            <person name="Fauchery L."/>
            <person name="Ihrmark K."/>
            <person name="Kuo A."/>
            <person name="LaButti K."/>
            <person name="Lipzen A."/>
            <person name="Morin E."/>
            <person name="Grigoriev I.V."/>
            <person name="Henrissat B."/>
            <person name="Lindahl B."/>
            <person name="Martin F."/>
        </authorList>
    </citation>
    <scope>NUCLEOTIDE SEQUENCE</scope>
    <source>
        <strain evidence="1">JB14</strain>
    </source>
</reference>
<dbReference type="Proteomes" id="UP000799118">
    <property type="component" value="Unassembled WGS sequence"/>
</dbReference>
<protein>
    <submittedName>
        <fullName evidence="1">Uncharacterized protein</fullName>
    </submittedName>
</protein>
<dbReference type="AlphaFoldDB" id="A0A6A4H666"/>
<organism evidence="1 2">
    <name type="scientific">Gymnopus androsaceus JB14</name>
    <dbReference type="NCBI Taxonomy" id="1447944"/>
    <lineage>
        <taxon>Eukaryota</taxon>
        <taxon>Fungi</taxon>
        <taxon>Dikarya</taxon>
        <taxon>Basidiomycota</taxon>
        <taxon>Agaricomycotina</taxon>
        <taxon>Agaricomycetes</taxon>
        <taxon>Agaricomycetidae</taxon>
        <taxon>Agaricales</taxon>
        <taxon>Marasmiineae</taxon>
        <taxon>Omphalotaceae</taxon>
        <taxon>Gymnopus</taxon>
    </lineage>
</organism>
<evidence type="ECO:0000313" key="1">
    <source>
        <dbReference type="EMBL" id="KAE9393601.1"/>
    </source>
</evidence>
<feature type="non-terminal residue" evidence="1">
    <location>
        <position position="1"/>
    </location>
</feature>
<evidence type="ECO:0000313" key="2">
    <source>
        <dbReference type="Proteomes" id="UP000799118"/>
    </source>
</evidence>